<dbReference type="PRINTS" id="PR01023">
    <property type="entry name" value="NAFLGMOTY"/>
</dbReference>
<dbReference type="Gene3D" id="3.30.1330.60">
    <property type="entry name" value="OmpA-like domain"/>
    <property type="match status" value="1"/>
</dbReference>
<organism evidence="8 10">
    <name type="scientific">Stigmatella aurantiaca (strain DW4/3-1)</name>
    <dbReference type="NCBI Taxonomy" id="378806"/>
    <lineage>
        <taxon>Bacteria</taxon>
        <taxon>Pseudomonadati</taxon>
        <taxon>Myxococcota</taxon>
        <taxon>Myxococcia</taxon>
        <taxon>Myxococcales</taxon>
        <taxon>Cystobacterineae</taxon>
        <taxon>Archangiaceae</taxon>
        <taxon>Stigmatella</taxon>
    </lineage>
</organism>
<reference evidence="8 10" key="1">
    <citation type="submission" date="2006-04" db="EMBL/GenBank/DDBJ databases">
        <authorList>
            <person name="Nierman W.C."/>
        </authorList>
    </citation>
    <scope>NUCLEOTIDE SEQUENCE [LARGE SCALE GENOMIC DNA]</scope>
    <source>
        <strain evidence="8 10">DW4/3-1</strain>
    </source>
</reference>
<dbReference type="eggNOG" id="COG2885">
    <property type="taxonomic scope" value="Bacteria"/>
</dbReference>
<evidence type="ECO:0000256" key="1">
    <source>
        <dbReference type="ARBA" id="ARBA00004442"/>
    </source>
</evidence>
<dbReference type="SUPFAM" id="SSF103088">
    <property type="entry name" value="OmpA-like"/>
    <property type="match status" value="1"/>
</dbReference>
<dbReference type="OrthoDB" id="9805566at2"/>
<dbReference type="Proteomes" id="UP000001351">
    <property type="component" value="Chromosome"/>
</dbReference>
<evidence type="ECO:0000313" key="8">
    <source>
        <dbReference type="EMBL" id="EAU66302.1"/>
    </source>
</evidence>
<keyword evidence="5" id="KW-0732">Signal</keyword>
<feature type="chain" id="PRO_5010840226" evidence="5">
    <location>
        <begin position="35"/>
        <end position="380"/>
    </location>
</feature>
<dbReference type="InterPro" id="IPR050330">
    <property type="entry name" value="Bact_OuterMem_StrucFunc"/>
</dbReference>
<evidence type="ECO:0000313" key="10">
    <source>
        <dbReference type="Proteomes" id="UP000032702"/>
    </source>
</evidence>
<dbReference type="Proteomes" id="UP000032702">
    <property type="component" value="Unassembled WGS sequence"/>
</dbReference>
<dbReference type="PROSITE" id="PS51123">
    <property type="entry name" value="OMPA_2"/>
    <property type="match status" value="1"/>
</dbReference>
<evidence type="ECO:0000313" key="7">
    <source>
        <dbReference type="EMBL" id="ADO71682.1"/>
    </source>
</evidence>
<dbReference type="PANTHER" id="PTHR30329:SF21">
    <property type="entry name" value="LIPOPROTEIN YIAD-RELATED"/>
    <property type="match status" value="1"/>
</dbReference>
<name>Q091A4_STIAD</name>
<dbReference type="STRING" id="378806.STAUR_3894"/>
<dbReference type="HOGENOM" id="CLU_727425_0_0_7"/>
<proteinExistence type="predicted"/>
<protein>
    <submittedName>
        <fullName evidence="8">OmpA domain protein</fullName>
    </submittedName>
    <submittedName>
        <fullName evidence="7">OmpA-like Outer membrane domain protein</fullName>
    </submittedName>
</protein>
<evidence type="ECO:0000313" key="9">
    <source>
        <dbReference type="Proteomes" id="UP000001351"/>
    </source>
</evidence>
<dbReference type="Pfam" id="PF00691">
    <property type="entry name" value="OmpA"/>
    <property type="match status" value="1"/>
</dbReference>
<dbReference type="InterPro" id="IPR006665">
    <property type="entry name" value="OmpA-like"/>
</dbReference>
<evidence type="ECO:0000256" key="3">
    <source>
        <dbReference type="ARBA" id="ARBA00023237"/>
    </source>
</evidence>
<feature type="signal peptide" evidence="5">
    <location>
        <begin position="1"/>
        <end position="34"/>
    </location>
</feature>
<dbReference type="InterPro" id="IPR006664">
    <property type="entry name" value="OMP_bac"/>
</dbReference>
<evidence type="ECO:0000256" key="2">
    <source>
        <dbReference type="ARBA" id="ARBA00023136"/>
    </source>
</evidence>
<dbReference type="PRINTS" id="PR01021">
    <property type="entry name" value="OMPADOMAIN"/>
</dbReference>
<sequence>MLHTWAVPKTIRKNFIFITPITLALLAFPMPARAADFGLKFEPGVAVPLTAPQSQLYKTGGGLTLKALFGLNQYLDIGPSVTLLQLPATADQMEPGAAWAFGGGLRFKRPHNAPGGSEGFFAISPWADADALYVRTGSLNRPGLAVAAGLSIPIGETRSFWAGPFVRYLHIIQHGRADYDNHDAKILSVGVSLEVGPGLPRKHEAVAAVEVRTIPQETFSCPDRDKDGVPDNVDRCTHVAGPMDSWGCPEYKKVVVNRDKLVLKEKLYFAWNQSTLEEASFPVLDEAVQALKDNPDFRVQIEGHSDSSGADDNNQTLSEKRAKTVLDYLVAHGIAKERLVSKGFSSSVPLDTNNTVAGRENNRRVEFVVNFNILNDGSTK</sequence>
<accession>Q091A4</accession>
<dbReference type="KEGG" id="sur:STAUR_3894"/>
<dbReference type="PANTHER" id="PTHR30329">
    <property type="entry name" value="STATOR ELEMENT OF FLAGELLAR MOTOR COMPLEX"/>
    <property type="match status" value="1"/>
</dbReference>
<dbReference type="CDD" id="cd07185">
    <property type="entry name" value="OmpA_C-like"/>
    <property type="match status" value="1"/>
</dbReference>
<reference evidence="7 9" key="2">
    <citation type="journal article" date="2011" name="Mol. Biol. Evol.">
        <title>Comparative genomic analysis of fruiting body formation in Myxococcales.</title>
        <authorList>
            <person name="Huntley S."/>
            <person name="Hamann N."/>
            <person name="Wegener-Feldbrugge S."/>
            <person name="Treuner-Lange A."/>
            <person name="Kube M."/>
            <person name="Reinhardt R."/>
            <person name="Klages S."/>
            <person name="Muller R."/>
            <person name="Ronning C.M."/>
            <person name="Nierman W.C."/>
            <person name="Sogaard-Andersen L."/>
        </authorList>
    </citation>
    <scope>NUCLEOTIDE SEQUENCE [LARGE SCALE GENOMIC DNA]</scope>
    <source>
        <strain evidence="7 9">DW4/3-1</strain>
    </source>
</reference>
<dbReference type="GO" id="GO:0009279">
    <property type="term" value="C:cell outer membrane"/>
    <property type="evidence" value="ECO:0007669"/>
    <property type="project" value="UniProtKB-SubCell"/>
</dbReference>
<dbReference type="AlphaFoldDB" id="Q091A4"/>
<feature type="domain" description="OmpA-like" evidence="6">
    <location>
        <begin position="256"/>
        <end position="373"/>
    </location>
</feature>
<gene>
    <name evidence="7" type="ordered locus">STAUR_3894</name>
    <name evidence="8" type="ORF">STIAU_2532</name>
</gene>
<evidence type="ECO:0000256" key="5">
    <source>
        <dbReference type="SAM" id="SignalP"/>
    </source>
</evidence>
<evidence type="ECO:0000256" key="4">
    <source>
        <dbReference type="PROSITE-ProRule" id="PRU00473"/>
    </source>
</evidence>
<keyword evidence="9" id="KW-1185">Reference proteome</keyword>
<keyword evidence="3" id="KW-0998">Cell outer membrane</keyword>
<evidence type="ECO:0000259" key="6">
    <source>
        <dbReference type="PROSITE" id="PS51123"/>
    </source>
</evidence>
<dbReference type="InterPro" id="IPR036737">
    <property type="entry name" value="OmpA-like_sf"/>
</dbReference>
<dbReference type="EMBL" id="CP002271">
    <property type="protein sequence ID" value="ADO71682.1"/>
    <property type="molecule type" value="Genomic_DNA"/>
</dbReference>
<comment type="subcellular location">
    <subcellularLocation>
        <location evidence="1">Cell outer membrane</location>
    </subcellularLocation>
</comment>
<keyword evidence="2 4" id="KW-0472">Membrane</keyword>
<dbReference type="EMBL" id="AAMD01000059">
    <property type="protein sequence ID" value="EAU66302.1"/>
    <property type="molecule type" value="Genomic_DNA"/>
</dbReference>